<accession>A0A7N2MEW1</accession>
<evidence type="ECO:0000256" key="5">
    <source>
        <dbReference type="SAM" id="MobiDB-lite"/>
    </source>
</evidence>
<reference evidence="6" key="2">
    <citation type="submission" date="2021-01" db="UniProtKB">
        <authorList>
            <consortium name="EnsemblPlants"/>
        </authorList>
    </citation>
    <scope>IDENTIFICATION</scope>
</reference>
<dbReference type="InterPro" id="IPR018181">
    <property type="entry name" value="Heat_shock_70_CS"/>
</dbReference>
<evidence type="ECO:0000256" key="2">
    <source>
        <dbReference type="ARBA" id="ARBA00007381"/>
    </source>
</evidence>
<dbReference type="FunFam" id="3.30.30.30:FF:000001">
    <property type="entry name" value="heat shock 70 kDa protein-like"/>
    <property type="match status" value="1"/>
</dbReference>
<proteinExistence type="inferred from homology"/>
<reference evidence="6 7" key="1">
    <citation type="journal article" date="2016" name="G3 (Bethesda)">
        <title>First Draft Assembly and Annotation of the Genome of a California Endemic Oak Quercus lobata Nee (Fagaceae).</title>
        <authorList>
            <person name="Sork V.L."/>
            <person name="Fitz-Gibbon S.T."/>
            <person name="Puiu D."/>
            <person name="Crepeau M."/>
            <person name="Gugger P.F."/>
            <person name="Sherman R."/>
            <person name="Stevens K."/>
            <person name="Langley C.H."/>
            <person name="Pellegrini M."/>
            <person name="Salzberg S.L."/>
        </authorList>
    </citation>
    <scope>NUCLEOTIDE SEQUENCE [LARGE SCALE GENOMIC DNA]</scope>
    <source>
        <strain evidence="6 7">cv. SW786</strain>
    </source>
</reference>
<dbReference type="FunFam" id="3.30.30.30:FF:000005">
    <property type="entry name" value="Heat shock protein ssb1"/>
    <property type="match status" value="2"/>
</dbReference>
<dbReference type="Pfam" id="PF00012">
    <property type="entry name" value="HSP70"/>
    <property type="match status" value="6"/>
</dbReference>
<dbReference type="InterPro" id="IPR029047">
    <property type="entry name" value="HSP70_peptide-bd_sf"/>
</dbReference>
<dbReference type="FunFam" id="2.60.34.10:FF:000002">
    <property type="entry name" value="Heat shock 70 kDa"/>
    <property type="match status" value="1"/>
</dbReference>
<dbReference type="OMA" id="RNTALPK"/>
<evidence type="ECO:0000256" key="3">
    <source>
        <dbReference type="ARBA" id="ARBA00022741"/>
    </source>
</evidence>
<dbReference type="InParanoid" id="A0A7N2MEW1"/>
<dbReference type="PROSITE" id="PS00329">
    <property type="entry name" value="HSP70_2"/>
    <property type="match status" value="2"/>
</dbReference>
<keyword evidence="4" id="KW-0067">ATP-binding</keyword>
<dbReference type="GO" id="GO:0005788">
    <property type="term" value="C:endoplasmic reticulum lumen"/>
    <property type="evidence" value="ECO:0007669"/>
    <property type="project" value="UniProtKB-SubCell"/>
</dbReference>
<dbReference type="InterPro" id="IPR043129">
    <property type="entry name" value="ATPase_NBD"/>
</dbReference>
<evidence type="ECO:0000256" key="1">
    <source>
        <dbReference type="ARBA" id="ARBA00004319"/>
    </source>
</evidence>
<dbReference type="GO" id="GO:0140662">
    <property type="term" value="F:ATP-dependent protein folding chaperone"/>
    <property type="evidence" value="ECO:0007669"/>
    <property type="project" value="InterPro"/>
</dbReference>
<dbReference type="PRINTS" id="PR00301">
    <property type="entry name" value="HEATSHOCK70"/>
</dbReference>
<dbReference type="Gene3D" id="3.30.420.40">
    <property type="match status" value="6"/>
</dbReference>
<dbReference type="Gene3D" id="1.20.1270.10">
    <property type="match status" value="3"/>
</dbReference>
<dbReference type="Gene3D" id="2.60.34.10">
    <property type="entry name" value="Substrate Binding Domain Of DNAk, Chain A, domain 1"/>
    <property type="match status" value="3"/>
</dbReference>
<keyword evidence="7" id="KW-1185">Reference proteome</keyword>
<evidence type="ECO:0000256" key="4">
    <source>
        <dbReference type="ARBA" id="ARBA00022840"/>
    </source>
</evidence>
<organism evidence="6 7">
    <name type="scientific">Quercus lobata</name>
    <name type="common">Valley oak</name>
    <dbReference type="NCBI Taxonomy" id="97700"/>
    <lineage>
        <taxon>Eukaryota</taxon>
        <taxon>Viridiplantae</taxon>
        <taxon>Streptophyta</taxon>
        <taxon>Embryophyta</taxon>
        <taxon>Tracheophyta</taxon>
        <taxon>Spermatophyta</taxon>
        <taxon>Magnoliopsida</taxon>
        <taxon>eudicotyledons</taxon>
        <taxon>Gunneridae</taxon>
        <taxon>Pentapetalae</taxon>
        <taxon>rosids</taxon>
        <taxon>fabids</taxon>
        <taxon>Fagales</taxon>
        <taxon>Fagaceae</taxon>
        <taxon>Quercus</taxon>
    </lineage>
</organism>
<keyword evidence="3" id="KW-0547">Nucleotide-binding</keyword>
<dbReference type="SUPFAM" id="SSF100920">
    <property type="entry name" value="Heat shock protein 70kD (HSP70), peptide-binding domain"/>
    <property type="match status" value="3"/>
</dbReference>
<feature type="region of interest" description="Disordered" evidence="5">
    <location>
        <begin position="522"/>
        <end position="541"/>
    </location>
</feature>
<dbReference type="PANTHER" id="PTHR19375">
    <property type="entry name" value="HEAT SHOCK PROTEIN 70KDA"/>
    <property type="match status" value="1"/>
</dbReference>
<dbReference type="PROSITE" id="PS00297">
    <property type="entry name" value="HSP70_1"/>
    <property type="match status" value="1"/>
</dbReference>
<sequence>MLYAKRLIGRRFSDPLVQSDINLWPFKVIEGPGDKPMIIVDYKVITVPAYFNDSQRKATRDAGGIAGLHVLRKINEPTAAAIAYGLDRMASSIGKRNVLIFDLGGGTTDVSLITIEKGVFEVKAVAGDTHLGGEDFDNRMVKHFVNIFKRQHKVDISVGFKALRRLRTACEKAKIILSSAMETTIEVDYLYKGIDFSKTITRAKFAELNMDLFRKCIHIVEKCLTDAKMDKSCVHDVVVTGGSSRIPKVQQLLRDFFNGKELCKSINPDEAVAYGAAVQAAILTGMGNEKLQDIMLLDVTPLSLGVEVCGSEMSIVIPRNTAIPTKKEENYYNMSDNQTSMLFSVYEGERTRTCENNLLGQFRLSGIPPAPRGVTKAKVCFDIDTNVKTEEIDRMVQDAEIYKAEDDEHRKKVEAKLTLENYAYDMRNTINDKKIGAKIGLVRKKKINDAVEQPLLGAHNLFVLWALGFLQWVALYSETQVPSCLLKPFSLPHRVASDAAPTYSETQDSALIRTDSRQTEPIRPNRVVLAGNRNGPKRSKQAKIGLESCQNMSSHGGIGDDDDKVELLELGSVYGTGSILLFLFQSDINLRPFMVIEGPSDKPTIVVNCKGKEKHFSAEEISSMVLRKMREMAEIYLGTTVKNVAAYFNDFQRIDFSSTITRAKFEELNMDLFKKCMDIVKKCLTDSKMDKNCVHDVVVSGGSSRIPKVQQLLQDFFKGKELCKGINPDEAVAYGAAILTGKDSEKLQDIVLLDVTPLSLGVLTDPTKDMSVLPPRNSAIPAKKEGNSPPYVTTKLLSPSQFTRVRVQELRITTSWGKFELCGIPPAPRVRLPLVRRVRSPLLKISLSSEEIERMVKDAETYKAKDDEHRKKSNARKALVDYDCKVRNTINDEKIGAKLDPELFGGLLLSTTMSDHGEGPAIGIDLGTTYSCVAVWQNERVEIIVNDQGMRTTPSYVAFTHIERLVGDAAKNQAARNPVNSIFDAKRLIGRRFSDPLIQSDINLWPFKIIEGPGDKPMIIVDYKGEEKHFSAEEISSMVLRMMREIAEAYLGTTVKNAVVTVPAYFNDSQRKATSSIGKRNVLIFDLGGGTTDVSLITIEKGVFEVKAVAGDTHLGGEDFDNRMVKHFVNIFKRQHKVDISVNSKALRRLRTACEKAKIILSSAMETTIEVDYLYKGIDFSSTITRAKFAELNMDLFRKCIHIVEKCLTDAKMDKSCVHDVVVTGGSSRIPKVQQLLRDLFNGKELCKSINPDEAVAYGAAVQAAILTGMGNEKLQDIMLLDVTPLSLGVEVCGSEMSIVIPRNTAIPTKKEENYYNMSDNQTSMLFSVYEGERTRTCDNNFLGQFRLSGIPPAPRGVTKAKVCFDIDTNGILNVSAKEMTTGVTSKITITNDKARLSSEEIDRMVQDAEIYKAEDDEHRKKVEAKVTLENYAYDMRNTINDKKIGAKLGLVRKKKINDAVEQVIQWLDGLQLVDSEEYEDKLETLESICNPIIHRICGQNQKL</sequence>
<dbReference type="GO" id="GO:0005524">
    <property type="term" value="F:ATP binding"/>
    <property type="evidence" value="ECO:0007669"/>
    <property type="project" value="UniProtKB-KW"/>
</dbReference>
<evidence type="ECO:0000313" key="7">
    <source>
        <dbReference type="Proteomes" id="UP000594261"/>
    </source>
</evidence>
<dbReference type="Gramene" id="QL08p060092:mrna">
    <property type="protein sequence ID" value="QL08p060092:mrna"/>
    <property type="gene ID" value="QL08p060092"/>
</dbReference>
<dbReference type="EMBL" id="LRBV02000008">
    <property type="status" value="NOT_ANNOTATED_CDS"/>
    <property type="molecule type" value="Genomic_DNA"/>
</dbReference>
<dbReference type="FunFam" id="3.30.420.40:FF:000028">
    <property type="entry name" value="heat shock 70 kDa protein-like"/>
    <property type="match status" value="1"/>
</dbReference>
<dbReference type="GO" id="GO:0009860">
    <property type="term" value="P:pollen tube growth"/>
    <property type="evidence" value="ECO:0007669"/>
    <property type="project" value="UniProtKB-ARBA"/>
</dbReference>
<dbReference type="SUPFAM" id="SSF53067">
    <property type="entry name" value="Actin-like ATPase domain"/>
    <property type="match status" value="5"/>
</dbReference>
<dbReference type="FunFam" id="3.90.640.10:FF:000002">
    <property type="entry name" value="Heat shock 70 kDa"/>
    <property type="match status" value="2"/>
</dbReference>
<evidence type="ECO:0008006" key="8">
    <source>
        <dbReference type="Google" id="ProtNLM"/>
    </source>
</evidence>
<dbReference type="EnsemblPlants" id="QL08p060092:mrna">
    <property type="protein sequence ID" value="QL08p060092:mrna"/>
    <property type="gene ID" value="QL08p060092"/>
</dbReference>
<protein>
    <recommendedName>
        <fullName evidence="8">Heat shock cognate 70 kDa protein</fullName>
    </recommendedName>
</protein>
<dbReference type="InterPro" id="IPR013126">
    <property type="entry name" value="Hsp_70_fam"/>
</dbReference>
<comment type="similarity">
    <text evidence="2">Belongs to the heat shock protein 70 family.</text>
</comment>
<dbReference type="SUPFAM" id="SSF100934">
    <property type="entry name" value="Heat shock protein 70kD (HSP70), C-terminal subdomain"/>
    <property type="match status" value="1"/>
</dbReference>
<dbReference type="FunFam" id="3.30.420.40:FF:000004">
    <property type="entry name" value="Molecular chaperone DnaK"/>
    <property type="match status" value="1"/>
</dbReference>
<dbReference type="Gene3D" id="3.30.30.30">
    <property type="match status" value="3"/>
</dbReference>
<name>A0A7N2MEW1_QUELO</name>
<dbReference type="Proteomes" id="UP000594261">
    <property type="component" value="Chromosome 8"/>
</dbReference>
<comment type="subcellular location">
    <subcellularLocation>
        <location evidence="1">Endoplasmic reticulum lumen</location>
    </subcellularLocation>
</comment>
<dbReference type="PROSITE" id="PS01036">
    <property type="entry name" value="HSP70_3"/>
    <property type="match status" value="3"/>
</dbReference>
<dbReference type="Gene3D" id="3.90.640.10">
    <property type="entry name" value="Actin, Chain A, domain 4"/>
    <property type="match status" value="1"/>
</dbReference>
<evidence type="ECO:0000313" key="6">
    <source>
        <dbReference type="EnsemblPlants" id="QL08p060092:mrna"/>
    </source>
</evidence>
<dbReference type="InterPro" id="IPR029048">
    <property type="entry name" value="HSP70_C_sf"/>
</dbReference>